<proteinExistence type="predicted"/>
<accession>A0A8S1RAT9</accession>
<comment type="caution">
    <text evidence="1">The sequence shown here is derived from an EMBL/GenBank/DDBJ whole genome shotgun (WGS) entry which is preliminary data.</text>
</comment>
<gene>
    <name evidence="1" type="ORF">PSON_ATCC_30995.1.T1540068</name>
</gene>
<dbReference type="Proteomes" id="UP000692954">
    <property type="component" value="Unassembled WGS sequence"/>
</dbReference>
<dbReference type="EMBL" id="CAJJDN010000154">
    <property type="protein sequence ID" value="CAD8124857.1"/>
    <property type="molecule type" value="Genomic_DNA"/>
</dbReference>
<evidence type="ECO:0000313" key="1">
    <source>
        <dbReference type="EMBL" id="CAD8124857.1"/>
    </source>
</evidence>
<evidence type="ECO:0000313" key="2">
    <source>
        <dbReference type="Proteomes" id="UP000692954"/>
    </source>
</evidence>
<keyword evidence="2" id="KW-1185">Reference proteome</keyword>
<name>A0A8S1RAT9_9CILI</name>
<reference evidence="1" key="1">
    <citation type="submission" date="2021-01" db="EMBL/GenBank/DDBJ databases">
        <authorList>
            <consortium name="Genoscope - CEA"/>
            <person name="William W."/>
        </authorList>
    </citation>
    <scope>NUCLEOTIDE SEQUENCE</scope>
</reference>
<dbReference type="AlphaFoldDB" id="A0A8S1RAT9"/>
<sequence>MEELSFIKEWFQNSKGFLYKGYSKITYYNANTDQLQYTFYFEFSMIINRESEGFTAFKPLSSKATSTCNPNKECVTQDDTISTTQSG</sequence>
<organism evidence="1 2">
    <name type="scientific">Paramecium sonneborni</name>
    <dbReference type="NCBI Taxonomy" id="65129"/>
    <lineage>
        <taxon>Eukaryota</taxon>
        <taxon>Sar</taxon>
        <taxon>Alveolata</taxon>
        <taxon>Ciliophora</taxon>
        <taxon>Intramacronucleata</taxon>
        <taxon>Oligohymenophorea</taxon>
        <taxon>Peniculida</taxon>
        <taxon>Parameciidae</taxon>
        <taxon>Paramecium</taxon>
    </lineage>
</organism>
<protein>
    <submittedName>
        <fullName evidence="1">Uncharacterized protein</fullName>
    </submittedName>
</protein>